<keyword evidence="3" id="KW-1185">Reference proteome</keyword>
<evidence type="ECO:0000313" key="3">
    <source>
        <dbReference type="Proteomes" id="UP000541444"/>
    </source>
</evidence>
<gene>
    <name evidence="2" type="ORF">GIB67_028154</name>
</gene>
<name>A0A7J7KZN0_9MAGN</name>
<sequence>MVQTRSQRIHYAAEGQLAIKIVKVREKIFGSFGYDVKLPVRECELKGLNVRSRELEHARYFYEVYFCELIRDALERERYKASEMESGKNASVLESWTVRARSNKCQPFEKERINSTSSSPIKRFSTSKNLESTQRERQKIRGFDKELSKGDQRLKRAKDFGSRWWLYSSDVRERLDGTADSHLDTEDMLDLLRGTEHVMFVDYWKNNVFVYYAGLLDVEVEQAICTLFGYWVFPYTLFCHWDKRLRLKKSTLGLVVCGDCLRMQFKKLATMDNTITVLHIVTSMNDGLCMTIKLSSYTELALKEKKILKQRAKENWLELGDSNNKFLHKVIKTRKARNSLCYLRREDGSSIDEEKEIVDHDVYYFKGVKSKVKRKESLLDKVAEEGTKLELVLEGLCLSKKKKVDSRLCRPLVPLEVVRSRKIRGGGSNPRGSQEKVAEWRSAMVDDLKEVKEWARLAILYEEEDTSKMVAHLVKGIWLGIEEEKSELKKANIKLDKELAQSRTDALKENRHLKASHAVEIGQLQVESKANLDEMVEEHDRLGRHLMMKSYYEEEVDAIKADTYAEEEAKMVGIADGLDGVSC</sequence>
<evidence type="ECO:0000256" key="1">
    <source>
        <dbReference type="SAM" id="MobiDB-lite"/>
    </source>
</evidence>
<proteinExistence type="predicted"/>
<reference evidence="2 3" key="1">
    <citation type="journal article" date="2020" name="IScience">
        <title>Genome Sequencing of the Endangered Kingdonia uniflora (Circaeasteraceae, Ranunculales) Reveals Potential Mechanisms of Evolutionary Specialization.</title>
        <authorList>
            <person name="Sun Y."/>
            <person name="Deng T."/>
            <person name="Zhang A."/>
            <person name="Moore M.J."/>
            <person name="Landis J.B."/>
            <person name="Lin N."/>
            <person name="Zhang H."/>
            <person name="Zhang X."/>
            <person name="Huang J."/>
            <person name="Zhang X."/>
            <person name="Sun H."/>
            <person name="Wang H."/>
        </authorList>
    </citation>
    <scope>NUCLEOTIDE SEQUENCE [LARGE SCALE GENOMIC DNA]</scope>
    <source>
        <strain evidence="2">TB1705</strain>
        <tissue evidence="2">Leaf</tissue>
    </source>
</reference>
<dbReference type="OrthoDB" id="998851at2759"/>
<feature type="region of interest" description="Disordered" evidence="1">
    <location>
        <begin position="118"/>
        <end position="137"/>
    </location>
</feature>
<accession>A0A7J7KZN0</accession>
<dbReference type="Proteomes" id="UP000541444">
    <property type="component" value="Unassembled WGS sequence"/>
</dbReference>
<comment type="caution">
    <text evidence="2">The sequence shown here is derived from an EMBL/GenBank/DDBJ whole genome shotgun (WGS) entry which is preliminary data.</text>
</comment>
<protein>
    <submittedName>
        <fullName evidence="2">Uncharacterized protein</fullName>
    </submittedName>
</protein>
<dbReference type="EMBL" id="JACGCM010002776">
    <property type="protein sequence ID" value="KAF6135835.1"/>
    <property type="molecule type" value="Genomic_DNA"/>
</dbReference>
<organism evidence="2 3">
    <name type="scientific">Kingdonia uniflora</name>
    <dbReference type="NCBI Taxonomy" id="39325"/>
    <lineage>
        <taxon>Eukaryota</taxon>
        <taxon>Viridiplantae</taxon>
        <taxon>Streptophyta</taxon>
        <taxon>Embryophyta</taxon>
        <taxon>Tracheophyta</taxon>
        <taxon>Spermatophyta</taxon>
        <taxon>Magnoliopsida</taxon>
        <taxon>Ranunculales</taxon>
        <taxon>Circaeasteraceae</taxon>
        <taxon>Kingdonia</taxon>
    </lineage>
</organism>
<feature type="compositionally biased region" description="Polar residues" evidence="1">
    <location>
        <begin position="118"/>
        <end position="132"/>
    </location>
</feature>
<evidence type="ECO:0000313" key="2">
    <source>
        <dbReference type="EMBL" id="KAF6135835.1"/>
    </source>
</evidence>
<dbReference type="AlphaFoldDB" id="A0A7J7KZN0"/>